<dbReference type="OrthoDB" id="851706at2759"/>
<evidence type="ECO:0000313" key="2">
    <source>
        <dbReference type="EMBL" id="KAJ4829042.1"/>
    </source>
</evidence>
<dbReference type="AlphaFoldDB" id="A0A9Q0FEU1"/>
<evidence type="ECO:0000259" key="1">
    <source>
        <dbReference type="PROSITE" id="PS50076"/>
    </source>
</evidence>
<feature type="domain" description="J" evidence="1">
    <location>
        <begin position="54"/>
        <end position="118"/>
    </location>
</feature>
<dbReference type="Proteomes" id="UP001141552">
    <property type="component" value="Unassembled WGS sequence"/>
</dbReference>
<reference evidence="2" key="1">
    <citation type="submission" date="2022-02" db="EMBL/GenBank/DDBJ databases">
        <authorList>
            <person name="Henning P.M."/>
            <person name="McCubbin A.G."/>
            <person name="Shore J.S."/>
        </authorList>
    </citation>
    <scope>NUCLEOTIDE SEQUENCE</scope>
    <source>
        <strain evidence="2">F60SS</strain>
        <tissue evidence="2">Leaves</tissue>
    </source>
</reference>
<dbReference type="Gene3D" id="1.10.287.110">
    <property type="entry name" value="DnaJ domain"/>
    <property type="match status" value="2"/>
</dbReference>
<protein>
    <recommendedName>
        <fullName evidence="1">J domain-containing protein</fullName>
    </recommendedName>
</protein>
<dbReference type="PANTHER" id="PTHR44137">
    <property type="entry name" value="BNAC03G44070D PROTEIN"/>
    <property type="match status" value="1"/>
</dbReference>
<gene>
    <name evidence="2" type="ORF">Tsubulata_031700</name>
</gene>
<evidence type="ECO:0000313" key="3">
    <source>
        <dbReference type="Proteomes" id="UP001141552"/>
    </source>
</evidence>
<name>A0A9Q0FEU1_9ROSI</name>
<dbReference type="InterPro" id="IPR036869">
    <property type="entry name" value="J_dom_sf"/>
</dbReference>
<feature type="domain" description="J" evidence="1">
    <location>
        <begin position="215"/>
        <end position="279"/>
    </location>
</feature>
<proteinExistence type="predicted"/>
<dbReference type="PANTHER" id="PTHR44137:SF57">
    <property type="entry name" value="CHAPERONE DNAJ-DOMAIN PROTEIN"/>
    <property type="match status" value="1"/>
</dbReference>
<dbReference type="InterPro" id="IPR001623">
    <property type="entry name" value="DnaJ_domain"/>
</dbReference>
<accession>A0A9Q0FEU1</accession>
<dbReference type="PROSITE" id="PS50076">
    <property type="entry name" value="DNAJ_2"/>
    <property type="match status" value="2"/>
</dbReference>
<keyword evidence="3" id="KW-1185">Reference proteome</keyword>
<comment type="caution">
    <text evidence="2">The sequence shown here is derived from an EMBL/GenBank/DDBJ whole genome shotgun (WGS) entry which is preliminary data.</text>
</comment>
<sequence>VEEQFVTGNLKEAYDMAKFALKLDPFNNLVNRYTAMYRVHLAATKKHPITGEPDWYNVLGVDPYDSDNRICHCFHKMASFFDHYNLYAAGADSAYHLISRAVEVLADPRSRAKFDLRWGFKKPQQPTSSAATRMATGFLLKIVAYGSESQPFLLLEFDAWVVEEQFVTGNLKEAYDMAKFALKLDPFNNLVNRYTAMYRVHLAATKKHPITGEPDWYNVLGVDPYDSDNRICHCFHKMASFIDHYNLYAAGADSAYHLISRAVEVLADPRSRAKFDLRWGFKKPQQPTSSAATRMATGFLLKIVAYGSESQPFLLLESDAWVVKRFMN</sequence>
<organism evidence="2 3">
    <name type="scientific">Turnera subulata</name>
    <dbReference type="NCBI Taxonomy" id="218843"/>
    <lineage>
        <taxon>Eukaryota</taxon>
        <taxon>Viridiplantae</taxon>
        <taxon>Streptophyta</taxon>
        <taxon>Embryophyta</taxon>
        <taxon>Tracheophyta</taxon>
        <taxon>Spermatophyta</taxon>
        <taxon>Magnoliopsida</taxon>
        <taxon>eudicotyledons</taxon>
        <taxon>Gunneridae</taxon>
        <taxon>Pentapetalae</taxon>
        <taxon>rosids</taxon>
        <taxon>fabids</taxon>
        <taxon>Malpighiales</taxon>
        <taxon>Passifloraceae</taxon>
        <taxon>Turnera</taxon>
    </lineage>
</organism>
<feature type="non-terminal residue" evidence="2">
    <location>
        <position position="1"/>
    </location>
</feature>
<dbReference type="EMBL" id="JAKUCV010006002">
    <property type="protein sequence ID" value="KAJ4829042.1"/>
    <property type="molecule type" value="Genomic_DNA"/>
</dbReference>
<dbReference type="SUPFAM" id="SSF46565">
    <property type="entry name" value="Chaperone J-domain"/>
    <property type="match status" value="2"/>
</dbReference>
<reference evidence="2" key="2">
    <citation type="journal article" date="2023" name="Plants (Basel)">
        <title>Annotation of the Turnera subulata (Passifloraceae) Draft Genome Reveals the S-Locus Evolved after the Divergence of Turneroideae from Passifloroideae in a Stepwise Manner.</title>
        <authorList>
            <person name="Henning P.M."/>
            <person name="Roalson E.H."/>
            <person name="Mir W."/>
            <person name="McCubbin A.G."/>
            <person name="Shore J.S."/>
        </authorList>
    </citation>
    <scope>NUCLEOTIDE SEQUENCE</scope>
    <source>
        <strain evidence="2">F60SS</strain>
    </source>
</reference>